<dbReference type="EMBL" id="OX597815">
    <property type="protein sequence ID" value="CAI9717141.1"/>
    <property type="molecule type" value="Genomic_DNA"/>
</dbReference>
<dbReference type="Gene3D" id="3.30.160.60">
    <property type="entry name" value="Classic Zinc Finger"/>
    <property type="match status" value="1"/>
</dbReference>
<evidence type="ECO:0000256" key="9">
    <source>
        <dbReference type="PROSITE-ProRule" id="PRU00042"/>
    </source>
</evidence>
<evidence type="ECO:0000256" key="5">
    <source>
        <dbReference type="ARBA" id="ARBA00022833"/>
    </source>
</evidence>
<evidence type="ECO:0000259" key="10">
    <source>
        <dbReference type="PROSITE" id="PS50157"/>
    </source>
</evidence>
<evidence type="ECO:0000256" key="6">
    <source>
        <dbReference type="ARBA" id="ARBA00023015"/>
    </source>
</evidence>
<feature type="domain" description="C2H2-type" evidence="10">
    <location>
        <begin position="35"/>
        <end position="62"/>
    </location>
</feature>
<protein>
    <submittedName>
        <fullName evidence="11">---NA</fullName>
    </submittedName>
</protein>
<keyword evidence="3" id="KW-0677">Repeat</keyword>
<keyword evidence="4 9" id="KW-0863">Zinc-finger</keyword>
<dbReference type="InterPro" id="IPR013087">
    <property type="entry name" value="Znf_C2H2_type"/>
</dbReference>
<gene>
    <name evidence="11" type="ORF">OCTVUL_1B009846</name>
</gene>
<dbReference type="SUPFAM" id="SSF57667">
    <property type="entry name" value="beta-beta-alpha zinc fingers"/>
    <property type="match status" value="1"/>
</dbReference>
<accession>A0AA36EWS8</accession>
<name>A0AA36EWS8_OCTVU</name>
<dbReference type="Proteomes" id="UP001162480">
    <property type="component" value="Chromosome 2"/>
</dbReference>
<keyword evidence="6" id="KW-0805">Transcription regulation</keyword>
<dbReference type="InterPro" id="IPR036236">
    <property type="entry name" value="Znf_C2H2_sf"/>
</dbReference>
<dbReference type="AlphaFoldDB" id="A0AA36EWS8"/>
<evidence type="ECO:0000313" key="11">
    <source>
        <dbReference type="EMBL" id="CAI9717141.1"/>
    </source>
</evidence>
<keyword evidence="2" id="KW-0479">Metal-binding</keyword>
<keyword evidence="12" id="KW-1185">Reference proteome</keyword>
<reference evidence="11" key="1">
    <citation type="submission" date="2023-08" db="EMBL/GenBank/DDBJ databases">
        <authorList>
            <person name="Alioto T."/>
            <person name="Alioto T."/>
            <person name="Gomez Garrido J."/>
        </authorList>
    </citation>
    <scope>NUCLEOTIDE SEQUENCE</scope>
</reference>
<comment type="subcellular location">
    <subcellularLocation>
        <location evidence="1">Nucleus</location>
    </subcellularLocation>
</comment>
<keyword evidence="8" id="KW-0539">Nucleus</keyword>
<sequence length="90" mass="10337">MSQTYSFWGKKMIIDTYGKSFLEECLLTSKESHVILCDICGKSFSERNDLSNHKCTHTGEYFAPIKLLITLINFSSLTRCLYLDLNITLC</sequence>
<proteinExistence type="predicted"/>
<evidence type="ECO:0000256" key="8">
    <source>
        <dbReference type="ARBA" id="ARBA00023242"/>
    </source>
</evidence>
<evidence type="ECO:0000256" key="4">
    <source>
        <dbReference type="ARBA" id="ARBA00022771"/>
    </source>
</evidence>
<keyword evidence="5" id="KW-0862">Zinc</keyword>
<dbReference type="FunFam" id="3.30.160.60:FF:000060">
    <property type="entry name" value="zinc finger protein 436"/>
    <property type="match status" value="1"/>
</dbReference>
<evidence type="ECO:0000313" key="12">
    <source>
        <dbReference type="Proteomes" id="UP001162480"/>
    </source>
</evidence>
<evidence type="ECO:0000256" key="1">
    <source>
        <dbReference type="ARBA" id="ARBA00004123"/>
    </source>
</evidence>
<organism evidence="11 12">
    <name type="scientific">Octopus vulgaris</name>
    <name type="common">Common octopus</name>
    <dbReference type="NCBI Taxonomy" id="6645"/>
    <lineage>
        <taxon>Eukaryota</taxon>
        <taxon>Metazoa</taxon>
        <taxon>Spiralia</taxon>
        <taxon>Lophotrochozoa</taxon>
        <taxon>Mollusca</taxon>
        <taxon>Cephalopoda</taxon>
        <taxon>Coleoidea</taxon>
        <taxon>Octopodiformes</taxon>
        <taxon>Octopoda</taxon>
        <taxon>Incirrata</taxon>
        <taxon>Octopodidae</taxon>
        <taxon>Octopus</taxon>
    </lineage>
</organism>
<evidence type="ECO:0000256" key="7">
    <source>
        <dbReference type="ARBA" id="ARBA00023163"/>
    </source>
</evidence>
<dbReference type="PROSITE" id="PS50157">
    <property type="entry name" value="ZINC_FINGER_C2H2_2"/>
    <property type="match status" value="1"/>
</dbReference>
<evidence type="ECO:0000256" key="2">
    <source>
        <dbReference type="ARBA" id="ARBA00022723"/>
    </source>
</evidence>
<dbReference type="GO" id="GO:0005634">
    <property type="term" value="C:nucleus"/>
    <property type="evidence" value="ECO:0007669"/>
    <property type="project" value="UniProtKB-SubCell"/>
</dbReference>
<keyword evidence="7" id="KW-0804">Transcription</keyword>
<dbReference type="GO" id="GO:0008270">
    <property type="term" value="F:zinc ion binding"/>
    <property type="evidence" value="ECO:0007669"/>
    <property type="project" value="UniProtKB-KW"/>
</dbReference>
<evidence type="ECO:0000256" key="3">
    <source>
        <dbReference type="ARBA" id="ARBA00022737"/>
    </source>
</evidence>
<dbReference type="PROSITE" id="PS00028">
    <property type="entry name" value="ZINC_FINGER_C2H2_1"/>
    <property type="match status" value="1"/>
</dbReference>